<dbReference type="SUPFAM" id="SSF55961">
    <property type="entry name" value="Bet v1-like"/>
    <property type="match status" value="1"/>
</dbReference>
<evidence type="ECO:0000313" key="3">
    <source>
        <dbReference type="Proteomes" id="UP000239388"/>
    </source>
</evidence>
<sequence length="311" mass="35105">MPRFHVEKSIEIAAPPEKVYETVVDYATWSRWSPWLCSEPDAVVTVSENSNAIGSLYSWEGKIVGAGEIEHVQLEPGRSIVDEIRFTKPHRSSSSVRFDFERTQSGTLLTWQMDGSLPWFLFWMTSMMQTFIGMDYERGLKMLKEYIETGKVPSQTKVVGIEQVEPLKMVGLRRSCTLSGIGPSMEAAVSELLPLLEKQGLAQEGELMSAYHKFNLKSQTCDYTIGKVLAADTDVKVDAPLVVWSSPATKALCVEHLGDYRHLGNGWSAANQYVRYKRLKQSGCSAFEIYTNDPHHLPVEQWCTKIYLPLK</sequence>
<dbReference type="Proteomes" id="UP000239388">
    <property type="component" value="Unassembled WGS sequence"/>
</dbReference>
<evidence type="ECO:0000313" key="2">
    <source>
        <dbReference type="EMBL" id="PQO26998.1"/>
    </source>
</evidence>
<dbReference type="OrthoDB" id="9807923at2"/>
<proteinExistence type="predicted"/>
<accession>A0A2S8F4B5</accession>
<dbReference type="EMBL" id="PUIB01000028">
    <property type="protein sequence ID" value="PQO26998.1"/>
    <property type="molecule type" value="Genomic_DNA"/>
</dbReference>
<protein>
    <submittedName>
        <fullName evidence="2">Transcriptional regulator</fullName>
    </submittedName>
</protein>
<evidence type="ECO:0000259" key="1">
    <source>
        <dbReference type="SMART" id="SM00871"/>
    </source>
</evidence>
<dbReference type="Pfam" id="PF10604">
    <property type="entry name" value="Polyketide_cyc2"/>
    <property type="match status" value="1"/>
</dbReference>
<dbReference type="AlphaFoldDB" id="A0A2S8F4B5"/>
<dbReference type="InterPro" id="IPR019587">
    <property type="entry name" value="Polyketide_cyclase/dehydratase"/>
</dbReference>
<dbReference type="SMART" id="SM00871">
    <property type="entry name" value="AraC_E_bind"/>
    <property type="match status" value="1"/>
</dbReference>
<dbReference type="InterPro" id="IPR029442">
    <property type="entry name" value="GyrI-like"/>
</dbReference>
<name>A0A2S8F4B5_9BACT</name>
<feature type="domain" description="AraC effector-binding" evidence="1">
    <location>
        <begin position="157"/>
        <end position="311"/>
    </location>
</feature>
<dbReference type="Gene3D" id="3.20.80.10">
    <property type="entry name" value="Regulatory factor, effector binding domain"/>
    <property type="match status" value="1"/>
</dbReference>
<reference evidence="2 3" key="1">
    <citation type="submission" date="2018-02" db="EMBL/GenBank/DDBJ databases">
        <title>Comparative genomes isolates from brazilian mangrove.</title>
        <authorList>
            <person name="Araujo J.E."/>
            <person name="Taketani R.G."/>
            <person name="Silva M.C.P."/>
            <person name="Loureco M.V."/>
            <person name="Andreote F.D."/>
        </authorList>
    </citation>
    <scope>NUCLEOTIDE SEQUENCE [LARGE SCALE GENOMIC DNA]</scope>
    <source>
        <strain evidence="2 3">NAP PRIS-MGV</strain>
    </source>
</reference>
<organism evidence="2 3">
    <name type="scientific">Blastopirellula marina</name>
    <dbReference type="NCBI Taxonomy" id="124"/>
    <lineage>
        <taxon>Bacteria</taxon>
        <taxon>Pseudomonadati</taxon>
        <taxon>Planctomycetota</taxon>
        <taxon>Planctomycetia</taxon>
        <taxon>Pirellulales</taxon>
        <taxon>Pirellulaceae</taxon>
        <taxon>Blastopirellula</taxon>
    </lineage>
</organism>
<dbReference type="RefSeq" id="WP_105359458.1">
    <property type="nucleotide sequence ID" value="NZ_PUIB01000028.1"/>
</dbReference>
<gene>
    <name evidence="2" type="ORF">C5Y98_27455</name>
</gene>
<dbReference type="InterPro" id="IPR010499">
    <property type="entry name" value="AraC_E-bd"/>
</dbReference>
<comment type="caution">
    <text evidence="2">The sequence shown here is derived from an EMBL/GenBank/DDBJ whole genome shotgun (WGS) entry which is preliminary data.</text>
</comment>
<dbReference type="Gene3D" id="3.30.530.20">
    <property type="match status" value="1"/>
</dbReference>
<dbReference type="CDD" id="cd07818">
    <property type="entry name" value="SRPBCC_1"/>
    <property type="match status" value="1"/>
</dbReference>
<dbReference type="InterPro" id="IPR023393">
    <property type="entry name" value="START-like_dom_sf"/>
</dbReference>
<dbReference type="InterPro" id="IPR011256">
    <property type="entry name" value="Reg_factor_effector_dom_sf"/>
</dbReference>
<dbReference type="Pfam" id="PF06445">
    <property type="entry name" value="GyrI-like"/>
    <property type="match status" value="1"/>
</dbReference>
<dbReference type="SUPFAM" id="SSF55136">
    <property type="entry name" value="Probable bacterial effector-binding domain"/>
    <property type="match status" value="1"/>
</dbReference>